<sequence>MLSTPEKIKQLLIILLDNAIKYSDKEIWLSIEAEQQVVTIHIIDQGIGIEEEIPHVFERFYRVDQARNRKTGGVGLGLAIAKKSSSYTQDQSKNFQ</sequence>
<evidence type="ECO:0000259" key="10">
    <source>
        <dbReference type="PROSITE" id="PS50109"/>
    </source>
</evidence>
<name>A0A7I8DAR3_9BACL</name>
<dbReference type="SMART" id="SM00387">
    <property type="entry name" value="HATPase_c"/>
    <property type="match status" value="1"/>
</dbReference>
<dbReference type="GO" id="GO:0016036">
    <property type="term" value="P:cellular response to phosphate starvation"/>
    <property type="evidence" value="ECO:0007669"/>
    <property type="project" value="TreeGrafter"/>
</dbReference>
<dbReference type="RefSeq" id="WP_200756723.1">
    <property type="nucleotide sequence ID" value="NZ_AP023366.1"/>
</dbReference>
<evidence type="ECO:0000313" key="12">
    <source>
        <dbReference type="Proteomes" id="UP000593802"/>
    </source>
</evidence>
<dbReference type="PROSITE" id="PS50109">
    <property type="entry name" value="HIS_KIN"/>
    <property type="match status" value="1"/>
</dbReference>
<dbReference type="PANTHER" id="PTHR45453:SF1">
    <property type="entry name" value="PHOSPHATE REGULON SENSOR PROTEIN PHOR"/>
    <property type="match status" value="1"/>
</dbReference>
<evidence type="ECO:0000256" key="4">
    <source>
        <dbReference type="ARBA" id="ARBA00022553"/>
    </source>
</evidence>
<comment type="catalytic activity">
    <reaction evidence="1">
        <text>ATP + protein L-histidine = ADP + protein N-phospho-L-histidine.</text>
        <dbReference type="EC" id="2.7.13.3"/>
    </reaction>
</comment>
<dbReference type="CDD" id="cd00075">
    <property type="entry name" value="HATPase"/>
    <property type="match status" value="1"/>
</dbReference>
<dbReference type="KEGG" id="eff:skT53_20620"/>
<reference evidence="11 12" key="1">
    <citation type="submission" date="2020-08" db="EMBL/GenBank/DDBJ databases">
        <title>Complete Genome Sequence of Effusibacillus dendaii Strain skT53, Isolated from Farmland soil.</title>
        <authorList>
            <person name="Konishi T."/>
            <person name="Kawasaki H."/>
        </authorList>
    </citation>
    <scope>NUCLEOTIDE SEQUENCE [LARGE SCALE GENOMIC DNA]</scope>
    <source>
        <strain evidence="12">skT53</strain>
    </source>
</reference>
<dbReference type="GO" id="GO:0004721">
    <property type="term" value="F:phosphoprotein phosphatase activity"/>
    <property type="evidence" value="ECO:0007669"/>
    <property type="project" value="TreeGrafter"/>
</dbReference>
<dbReference type="GO" id="GO:0005886">
    <property type="term" value="C:plasma membrane"/>
    <property type="evidence" value="ECO:0007669"/>
    <property type="project" value="TreeGrafter"/>
</dbReference>
<protein>
    <recommendedName>
        <fullName evidence="3">histidine kinase</fullName>
        <ecNumber evidence="3">2.7.13.3</ecNumber>
    </recommendedName>
</protein>
<dbReference type="EC" id="2.7.13.3" evidence="3"/>
<keyword evidence="6" id="KW-0547">Nucleotide-binding</keyword>
<dbReference type="InterPro" id="IPR003594">
    <property type="entry name" value="HATPase_dom"/>
</dbReference>
<dbReference type="Proteomes" id="UP000593802">
    <property type="component" value="Chromosome"/>
</dbReference>
<evidence type="ECO:0000256" key="3">
    <source>
        <dbReference type="ARBA" id="ARBA00012438"/>
    </source>
</evidence>
<keyword evidence="4" id="KW-0597">Phosphoprotein</keyword>
<dbReference type="GO" id="GO:0005524">
    <property type="term" value="F:ATP binding"/>
    <property type="evidence" value="ECO:0007669"/>
    <property type="project" value="UniProtKB-KW"/>
</dbReference>
<keyword evidence="5" id="KW-0808">Transferase</keyword>
<evidence type="ECO:0000256" key="6">
    <source>
        <dbReference type="ARBA" id="ARBA00022741"/>
    </source>
</evidence>
<keyword evidence="8" id="KW-0067">ATP-binding</keyword>
<keyword evidence="9" id="KW-0902">Two-component regulatory system</keyword>
<dbReference type="PRINTS" id="PR00344">
    <property type="entry name" value="BCTRLSENSOR"/>
</dbReference>
<dbReference type="Gene3D" id="3.30.565.10">
    <property type="entry name" value="Histidine kinase-like ATPase, C-terminal domain"/>
    <property type="match status" value="1"/>
</dbReference>
<dbReference type="AlphaFoldDB" id="A0A7I8DAR3"/>
<dbReference type="InterPro" id="IPR036890">
    <property type="entry name" value="HATPase_C_sf"/>
</dbReference>
<proteinExistence type="predicted"/>
<dbReference type="InterPro" id="IPR004358">
    <property type="entry name" value="Sig_transdc_His_kin-like_C"/>
</dbReference>
<organism evidence="11 12">
    <name type="scientific">Effusibacillus dendaii</name>
    <dbReference type="NCBI Taxonomy" id="2743772"/>
    <lineage>
        <taxon>Bacteria</taxon>
        <taxon>Bacillati</taxon>
        <taxon>Bacillota</taxon>
        <taxon>Bacilli</taxon>
        <taxon>Bacillales</taxon>
        <taxon>Alicyclobacillaceae</taxon>
        <taxon>Effusibacillus</taxon>
    </lineage>
</organism>
<evidence type="ECO:0000256" key="5">
    <source>
        <dbReference type="ARBA" id="ARBA00022679"/>
    </source>
</evidence>
<accession>A0A7I8DAR3</accession>
<evidence type="ECO:0000256" key="8">
    <source>
        <dbReference type="ARBA" id="ARBA00022840"/>
    </source>
</evidence>
<keyword evidence="12" id="KW-1185">Reference proteome</keyword>
<evidence type="ECO:0000256" key="2">
    <source>
        <dbReference type="ARBA" id="ARBA00004370"/>
    </source>
</evidence>
<evidence type="ECO:0000256" key="9">
    <source>
        <dbReference type="ARBA" id="ARBA00023012"/>
    </source>
</evidence>
<gene>
    <name evidence="11" type="ORF">skT53_20620</name>
</gene>
<dbReference type="Pfam" id="PF02518">
    <property type="entry name" value="HATPase_c"/>
    <property type="match status" value="1"/>
</dbReference>
<keyword evidence="7" id="KW-0418">Kinase</keyword>
<evidence type="ECO:0000313" key="11">
    <source>
        <dbReference type="EMBL" id="BCJ87077.1"/>
    </source>
</evidence>
<dbReference type="SUPFAM" id="SSF55874">
    <property type="entry name" value="ATPase domain of HSP90 chaperone/DNA topoisomerase II/histidine kinase"/>
    <property type="match status" value="1"/>
</dbReference>
<feature type="domain" description="Histidine kinase" evidence="10">
    <location>
        <begin position="1"/>
        <end position="83"/>
    </location>
</feature>
<dbReference type="InterPro" id="IPR050351">
    <property type="entry name" value="BphY/WalK/GraS-like"/>
</dbReference>
<dbReference type="PANTHER" id="PTHR45453">
    <property type="entry name" value="PHOSPHATE REGULON SENSOR PROTEIN PHOR"/>
    <property type="match status" value="1"/>
</dbReference>
<evidence type="ECO:0000256" key="1">
    <source>
        <dbReference type="ARBA" id="ARBA00000085"/>
    </source>
</evidence>
<dbReference type="EMBL" id="AP023366">
    <property type="protein sequence ID" value="BCJ87077.1"/>
    <property type="molecule type" value="Genomic_DNA"/>
</dbReference>
<dbReference type="InterPro" id="IPR005467">
    <property type="entry name" value="His_kinase_dom"/>
</dbReference>
<dbReference type="GO" id="GO:0000155">
    <property type="term" value="F:phosphorelay sensor kinase activity"/>
    <property type="evidence" value="ECO:0007669"/>
    <property type="project" value="TreeGrafter"/>
</dbReference>
<evidence type="ECO:0000256" key="7">
    <source>
        <dbReference type="ARBA" id="ARBA00022777"/>
    </source>
</evidence>
<comment type="subcellular location">
    <subcellularLocation>
        <location evidence="2">Membrane</location>
    </subcellularLocation>
</comment>